<reference evidence="2" key="1">
    <citation type="journal article" date="2006" name="PLoS Biol.">
        <title>Macronuclear genome sequence of the ciliate Tetrahymena thermophila, a model eukaryote.</title>
        <authorList>
            <person name="Eisen J.A."/>
            <person name="Coyne R.S."/>
            <person name="Wu M."/>
            <person name="Wu D."/>
            <person name="Thiagarajan M."/>
            <person name="Wortman J.R."/>
            <person name="Badger J.H."/>
            <person name="Ren Q."/>
            <person name="Amedeo P."/>
            <person name="Jones K.M."/>
            <person name="Tallon L.J."/>
            <person name="Delcher A.L."/>
            <person name="Salzberg S.L."/>
            <person name="Silva J.C."/>
            <person name="Haas B.J."/>
            <person name="Majoros W.H."/>
            <person name="Farzad M."/>
            <person name="Carlton J.M."/>
            <person name="Smith R.K. Jr."/>
            <person name="Garg J."/>
            <person name="Pearlman R.E."/>
            <person name="Karrer K.M."/>
            <person name="Sun L."/>
            <person name="Manning G."/>
            <person name="Elde N.C."/>
            <person name="Turkewitz A.P."/>
            <person name="Asai D.J."/>
            <person name="Wilkes D.E."/>
            <person name="Wang Y."/>
            <person name="Cai H."/>
            <person name="Collins K."/>
            <person name="Stewart B.A."/>
            <person name="Lee S.R."/>
            <person name="Wilamowska K."/>
            <person name="Weinberg Z."/>
            <person name="Ruzzo W.L."/>
            <person name="Wloga D."/>
            <person name="Gaertig J."/>
            <person name="Frankel J."/>
            <person name="Tsao C.-C."/>
            <person name="Gorovsky M.A."/>
            <person name="Keeling P.J."/>
            <person name="Waller R.F."/>
            <person name="Patron N.J."/>
            <person name="Cherry J.M."/>
            <person name="Stover N.A."/>
            <person name="Krieger C.J."/>
            <person name="del Toro C."/>
            <person name="Ryder H.F."/>
            <person name="Williamson S.C."/>
            <person name="Barbeau R.A."/>
            <person name="Hamilton E.P."/>
            <person name="Orias E."/>
        </authorList>
    </citation>
    <scope>NUCLEOTIDE SEQUENCE [LARGE SCALE GENOMIC DNA]</scope>
    <source>
        <strain evidence="2">SB210</strain>
    </source>
</reference>
<dbReference type="EMBL" id="GG662778">
    <property type="protein sequence ID" value="EAR83610.1"/>
    <property type="molecule type" value="Genomic_DNA"/>
</dbReference>
<dbReference type="OrthoDB" id="285599at2759"/>
<accession>Q22EB8</accession>
<dbReference type="RefSeq" id="XP_001031273.1">
    <property type="nucleotide sequence ID" value="XM_001031273.3"/>
</dbReference>
<dbReference type="AlphaFoldDB" id="Q22EB8"/>
<dbReference type="Proteomes" id="UP000009168">
    <property type="component" value="Unassembled WGS sequence"/>
</dbReference>
<dbReference type="HOGENOM" id="CLU_878432_0_0_1"/>
<evidence type="ECO:0000313" key="2">
    <source>
        <dbReference type="Proteomes" id="UP000009168"/>
    </source>
</evidence>
<dbReference type="InParanoid" id="Q22EB8"/>
<proteinExistence type="predicted"/>
<name>Q22EB8_TETTS</name>
<dbReference type="KEGG" id="tet:TTHERM_00835100"/>
<keyword evidence="2" id="KW-1185">Reference proteome</keyword>
<gene>
    <name evidence="1" type="ORF">TTHERM_00835100</name>
</gene>
<evidence type="ECO:0000313" key="1">
    <source>
        <dbReference type="EMBL" id="EAR83610.1"/>
    </source>
</evidence>
<dbReference type="OMA" id="MEIDFYF"/>
<sequence>MSQEISSIGVRFGEEFQGDGHLNVKVNLAIDSKVASQELEAAAQETEKKFENLNYSLLLKFENCENVEKLSQVINLLNKDIASGDDEAKLGEQRFYKDLKRAFKDLNLQTHIVGQNLYVQISLKEQIAEKILEPLQILLESGLKDIAQNPNTLQAEACVDVTVDQIFDMLKNYRFIVPFLTKSRAKLTLALDKNISTQIEDVVKNIDENLLSSPQLQFLKYFKNLDVDLTFNSAENLPQPIKQYVLPGKIEIPDENTKHELINHLKSQTFLYDLINNISSNVTCKLFIDEFAFLQANVSLKNFKKIIMEYLLFALRKL</sequence>
<dbReference type="eggNOG" id="ENOG502T24P">
    <property type="taxonomic scope" value="Eukaryota"/>
</dbReference>
<dbReference type="GeneID" id="7824120"/>
<organism evidence="1 2">
    <name type="scientific">Tetrahymena thermophila (strain SB210)</name>
    <dbReference type="NCBI Taxonomy" id="312017"/>
    <lineage>
        <taxon>Eukaryota</taxon>
        <taxon>Sar</taxon>
        <taxon>Alveolata</taxon>
        <taxon>Ciliophora</taxon>
        <taxon>Intramacronucleata</taxon>
        <taxon>Oligohymenophorea</taxon>
        <taxon>Hymenostomatida</taxon>
        <taxon>Tetrahymenina</taxon>
        <taxon>Tetrahymenidae</taxon>
        <taxon>Tetrahymena</taxon>
    </lineage>
</organism>
<protein>
    <submittedName>
        <fullName evidence="1">Uncharacterized protein</fullName>
    </submittedName>
</protein>